<evidence type="ECO:0000256" key="2">
    <source>
        <dbReference type="ARBA" id="ARBA00022692"/>
    </source>
</evidence>
<feature type="domain" description="G-protein coupled receptors family 1 profile" evidence="11">
    <location>
        <begin position="404"/>
        <end position="669"/>
    </location>
</feature>
<keyword evidence="13" id="KW-1185">Reference proteome</keyword>
<feature type="transmembrane region" description="Helical" evidence="9">
    <location>
        <begin position="389"/>
        <end position="412"/>
    </location>
</feature>
<comment type="subcellular location">
    <subcellularLocation>
        <location evidence="1">Membrane</location>
        <topology evidence="1">Multi-pass membrane protein</topology>
    </subcellularLocation>
</comment>
<dbReference type="EMBL" id="JAZGQO010000010">
    <property type="protein sequence ID" value="KAK6177461.1"/>
    <property type="molecule type" value="Genomic_DNA"/>
</dbReference>
<evidence type="ECO:0000256" key="6">
    <source>
        <dbReference type="ARBA" id="ARBA00023170"/>
    </source>
</evidence>
<dbReference type="PROSITE" id="PS50262">
    <property type="entry name" value="G_PROTEIN_RECEP_F1_2"/>
    <property type="match status" value="1"/>
</dbReference>
<evidence type="ECO:0000256" key="3">
    <source>
        <dbReference type="ARBA" id="ARBA00022989"/>
    </source>
</evidence>
<dbReference type="InterPro" id="IPR017452">
    <property type="entry name" value="GPCR_Rhodpsn_7TM"/>
</dbReference>
<keyword evidence="2 9" id="KW-0812">Transmembrane</keyword>
<proteinExistence type="predicted"/>
<dbReference type="CDD" id="cd14978">
    <property type="entry name" value="7tmA_FMRFamide_R-like"/>
    <property type="match status" value="1"/>
</dbReference>
<feature type="transmembrane region" description="Helical" evidence="9">
    <location>
        <begin position="646"/>
        <end position="667"/>
    </location>
</feature>
<evidence type="ECO:0000256" key="7">
    <source>
        <dbReference type="ARBA" id="ARBA00023224"/>
    </source>
</evidence>
<feature type="transmembrane region" description="Helical" evidence="9">
    <location>
        <begin position="605"/>
        <end position="626"/>
    </location>
</feature>
<dbReference type="PANTHER" id="PTHR24243:SF233">
    <property type="entry name" value="THYROTROPIN-RELEASING HORMONE RECEPTOR"/>
    <property type="match status" value="1"/>
</dbReference>
<protein>
    <recommendedName>
        <fullName evidence="11">G-protein coupled receptors family 1 profile domain-containing protein</fullName>
    </recommendedName>
</protein>
<dbReference type="Proteomes" id="UP001347796">
    <property type="component" value="Unassembled WGS sequence"/>
</dbReference>
<dbReference type="SUPFAM" id="SSF81321">
    <property type="entry name" value="Family A G protein-coupled receptor-like"/>
    <property type="match status" value="1"/>
</dbReference>
<evidence type="ECO:0000313" key="13">
    <source>
        <dbReference type="Proteomes" id="UP001347796"/>
    </source>
</evidence>
<keyword evidence="3 9" id="KW-1133">Transmembrane helix</keyword>
<dbReference type="PROSITE" id="PS00237">
    <property type="entry name" value="G_PROTEIN_RECEP_F1_1"/>
    <property type="match status" value="1"/>
</dbReference>
<evidence type="ECO:0000256" key="1">
    <source>
        <dbReference type="ARBA" id="ARBA00004141"/>
    </source>
</evidence>
<keyword evidence="5 9" id="KW-0472">Membrane</keyword>
<dbReference type="AlphaFoldDB" id="A0AAN8PS73"/>
<evidence type="ECO:0000256" key="5">
    <source>
        <dbReference type="ARBA" id="ARBA00023136"/>
    </source>
</evidence>
<reference evidence="12 13" key="1">
    <citation type="submission" date="2024-01" db="EMBL/GenBank/DDBJ databases">
        <title>The genome of the rayed Mediterranean limpet Patella caerulea (Linnaeus, 1758).</title>
        <authorList>
            <person name="Anh-Thu Weber A."/>
            <person name="Halstead-Nussloch G."/>
        </authorList>
    </citation>
    <scope>NUCLEOTIDE SEQUENCE [LARGE SCALE GENOMIC DNA]</scope>
    <source>
        <strain evidence="12">AATW-2023a</strain>
        <tissue evidence="12">Whole specimen</tissue>
    </source>
</reference>
<feature type="region of interest" description="Disordered" evidence="8">
    <location>
        <begin position="194"/>
        <end position="227"/>
    </location>
</feature>
<organism evidence="12 13">
    <name type="scientific">Patella caerulea</name>
    <name type="common">Rayed Mediterranean limpet</name>
    <dbReference type="NCBI Taxonomy" id="87958"/>
    <lineage>
        <taxon>Eukaryota</taxon>
        <taxon>Metazoa</taxon>
        <taxon>Spiralia</taxon>
        <taxon>Lophotrochozoa</taxon>
        <taxon>Mollusca</taxon>
        <taxon>Gastropoda</taxon>
        <taxon>Patellogastropoda</taxon>
        <taxon>Patelloidea</taxon>
        <taxon>Patellidae</taxon>
        <taxon>Patella</taxon>
    </lineage>
</organism>
<evidence type="ECO:0000256" key="8">
    <source>
        <dbReference type="SAM" id="MobiDB-lite"/>
    </source>
</evidence>
<feature type="chain" id="PRO_5042960554" description="G-protein coupled receptors family 1 profile domain-containing protein" evidence="10">
    <location>
        <begin position="21"/>
        <end position="724"/>
    </location>
</feature>
<evidence type="ECO:0000259" key="11">
    <source>
        <dbReference type="PROSITE" id="PS50262"/>
    </source>
</evidence>
<keyword evidence="10" id="KW-0732">Signal</keyword>
<dbReference type="Gene3D" id="1.20.1070.10">
    <property type="entry name" value="Rhodopsin 7-helix transmembrane proteins"/>
    <property type="match status" value="1"/>
</dbReference>
<comment type="caution">
    <text evidence="12">The sequence shown here is derived from an EMBL/GenBank/DDBJ whole genome shotgun (WGS) entry which is preliminary data.</text>
</comment>
<feature type="transmembrane region" description="Helical" evidence="9">
    <location>
        <begin position="424"/>
        <end position="441"/>
    </location>
</feature>
<sequence length="724" mass="80848">MHQGLLITISLFFLMEQNIADTEMFVNVQELRHIDQYAKQTIIVRRSITESKEQIAFSNFEISNCSDMGVHFANGDNCTTANNASLKIHNETKNAKLESGTEGSDSVVHGNRYIDDNDTVLRGQTTGRPFPSSERGIEYSVSVLHTNTTDASFPRSNDDPHGANDTTLHGHAMFSFNFTKRGMEDADSLSHGYTTGTTLPPSYREKNTATPFPSSNHVSSNEHEEDNLATQRTTATVSSDRVQGIHIDTSGSTFDHETITSPLPASELAISNGVDVDHDVAIASQETSTTRISSREPINDTHVVELENGSADAVSDYLSRSSFREDTAHDGKDLGLLLNTRQNSSTITPLTNYTEITPDVVTTEDNTTTTPFRRNGYISRSTYELLLKILSYCNRVCFVIAMILSLLSLIIFCDNNMRSPTSMYLVAFNLVELLNVLMGVMFEISESLNGIKVFVYCSLYLNTFVVVALTRISYWLNCVISAERFVAIAFPFKAKFCKVVKHPLIFIVAVVSISLLFHSFTLFKFHLIADVSTANHTSWKYELTDIFHGYRHVFVWMSLASKVLFVLLPLVGSLLMNIGTVAALLKHRRLQRRLNILNRPIKERYNTKCILVSTFVFVVLVSPVNINAVAANVIPEYGFGTQYDDLFQLIMKIGILCSILSGCTNFISYLTISTQFRNVFLCLCRKIRPYTTQADIRTGSPSLSDFSPNITETRISAAYMSTHL</sequence>
<accession>A0AAN8PS73</accession>
<dbReference type="GO" id="GO:0004930">
    <property type="term" value="F:G protein-coupled receptor activity"/>
    <property type="evidence" value="ECO:0007669"/>
    <property type="project" value="UniProtKB-KW"/>
</dbReference>
<evidence type="ECO:0000256" key="9">
    <source>
        <dbReference type="SAM" id="Phobius"/>
    </source>
</evidence>
<keyword evidence="4" id="KW-0297">G-protein coupled receptor</keyword>
<evidence type="ECO:0000256" key="10">
    <source>
        <dbReference type="SAM" id="SignalP"/>
    </source>
</evidence>
<gene>
    <name evidence="12" type="ORF">SNE40_015556</name>
</gene>
<feature type="signal peptide" evidence="10">
    <location>
        <begin position="1"/>
        <end position="20"/>
    </location>
</feature>
<name>A0AAN8PS73_PATCE</name>
<keyword evidence="6" id="KW-0675">Receptor</keyword>
<feature type="transmembrane region" description="Helical" evidence="9">
    <location>
        <begin position="453"/>
        <end position="474"/>
    </location>
</feature>
<evidence type="ECO:0000256" key="4">
    <source>
        <dbReference type="ARBA" id="ARBA00023040"/>
    </source>
</evidence>
<evidence type="ECO:0000313" key="12">
    <source>
        <dbReference type="EMBL" id="KAK6177461.1"/>
    </source>
</evidence>
<dbReference type="GO" id="GO:0005886">
    <property type="term" value="C:plasma membrane"/>
    <property type="evidence" value="ECO:0007669"/>
    <property type="project" value="TreeGrafter"/>
</dbReference>
<dbReference type="Pfam" id="PF00001">
    <property type="entry name" value="7tm_1"/>
    <property type="match status" value="1"/>
</dbReference>
<dbReference type="PANTHER" id="PTHR24243">
    <property type="entry name" value="G-PROTEIN COUPLED RECEPTOR"/>
    <property type="match status" value="1"/>
</dbReference>
<feature type="transmembrane region" description="Helical" evidence="9">
    <location>
        <begin position="503"/>
        <end position="523"/>
    </location>
</feature>
<dbReference type="InterPro" id="IPR000276">
    <property type="entry name" value="GPCR_Rhodpsn"/>
</dbReference>
<keyword evidence="7" id="KW-0807">Transducer</keyword>
<feature type="transmembrane region" description="Helical" evidence="9">
    <location>
        <begin position="563"/>
        <end position="585"/>
    </location>
</feature>